<dbReference type="InterPro" id="IPR011761">
    <property type="entry name" value="ATP-grasp"/>
</dbReference>
<keyword evidence="6 9" id="KW-0067">ATP-binding</keyword>
<comment type="cofactor">
    <cofactor evidence="1">
        <name>Mn(2+)</name>
        <dbReference type="ChEBI" id="CHEBI:29035"/>
    </cofactor>
</comment>
<evidence type="ECO:0000256" key="4">
    <source>
        <dbReference type="ARBA" id="ARBA00022723"/>
    </source>
</evidence>
<dbReference type="InterPro" id="IPR003781">
    <property type="entry name" value="CoA-bd"/>
</dbReference>
<dbReference type="SUPFAM" id="SSF52210">
    <property type="entry name" value="Succinyl-CoA synthetase domains"/>
    <property type="match status" value="2"/>
</dbReference>
<dbReference type="Pfam" id="PF13607">
    <property type="entry name" value="Succ_CoA_lig"/>
    <property type="match status" value="1"/>
</dbReference>
<evidence type="ECO:0000256" key="1">
    <source>
        <dbReference type="ARBA" id="ARBA00001936"/>
    </source>
</evidence>
<dbReference type="PANTHER" id="PTHR43334:SF2">
    <property type="entry name" value="ACETATE--COA LIGASE [ADP-FORMING]"/>
    <property type="match status" value="1"/>
</dbReference>
<dbReference type="InterPro" id="IPR043938">
    <property type="entry name" value="Ligase_CoA_dom"/>
</dbReference>
<dbReference type="GO" id="GO:0046872">
    <property type="term" value="F:metal ion binding"/>
    <property type="evidence" value="ECO:0007669"/>
    <property type="project" value="UniProtKB-KW"/>
</dbReference>
<dbReference type="InterPro" id="IPR013815">
    <property type="entry name" value="ATP_grasp_subdomain_1"/>
</dbReference>
<evidence type="ECO:0000256" key="8">
    <source>
        <dbReference type="ARBA" id="ARBA00023211"/>
    </source>
</evidence>
<dbReference type="Pfam" id="PF13549">
    <property type="entry name" value="ATP-grasp_5"/>
    <property type="match status" value="1"/>
</dbReference>
<dbReference type="GO" id="GO:0005524">
    <property type="term" value="F:ATP binding"/>
    <property type="evidence" value="ECO:0007669"/>
    <property type="project" value="UniProtKB-UniRule"/>
</dbReference>
<dbReference type="Proteomes" id="UP000196239">
    <property type="component" value="Chromosome 1"/>
</dbReference>
<dbReference type="GO" id="GO:0043758">
    <property type="term" value="F:acetate-CoA ligase (ADP-forming) activity"/>
    <property type="evidence" value="ECO:0007669"/>
    <property type="project" value="InterPro"/>
</dbReference>
<dbReference type="Pfam" id="PF19045">
    <property type="entry name" value="Ligase_CoA_2"/>
    <property type="match status" value="1"/>
</dbReference>
<dbReference type="InterPro" id="IPR053580">
    <property type="entry name" value="4-HB-CoA_ligase_ADP-forming"/>
</dbReference>
<protein>
    <submittedName>
        <fullName evidence="11">4-hydroxybyturyl-CoA synthetase</fullName>
        <ecNumber evidence="11">6.2.1.-</ecNumber>
    </submittedName>
</protein>
<keyword evidence="4" id="KW-0479">Metal-binding</keyword>
<dbReference type="InterPro" id="IPR016102">
    <property type="entry name" value="Succinyl-CoA_synth-like"/>
</dbReference>
<keyword evidence="7" id="KW-0460">Magnesium</keyword>
<dbReference type="NCBIfam" id="NF045493">
    <property type="entry name" value="HydDutCoALig"/>
    <property type="match status" value="1"/>
</dbReference>
<dbReference type="Pfam" id="PF13380">
    <property type="entry name" value="CoA_binding_2"/>
    <property type="match status" value="1"/>
</dbReference>
<accession>A0A128A0R9</accession>
<dbReference type="PANTHER" id="PTHR43334">
    <property type="entry name" value="ACETATE--COA LIGASE [ADP-FORMING]"/>
    <property type="match status" value="1"/>
</dbReference>
<dbReference type="Gene3D" id="3.40.50.720">
    <property type="entry name" value="NAD(P)-binding Rossmann-like Domain"/>
    <property type="match status" value="1"/>
</dbReference>
<dbReference type="AlphaFoldDB" id="A0A128A0R9"/>
<keyword evidence="3 11" id="KW-0436">Ligase</keyword>
<name>A0A128A0R9_9ARCH</name>
<keyword evidence="8" id="KW-0464">Manganese</keyword>
<dbReference type="Gene3D" id="3.30.1490.20">
    <property type="entry name" value="ATP-grasp fold, A domain"/>
    <property type="match status" value="1"/>
</dbReference>
<dbReference type="EMBL" id="LN890280">
    <property type="protein sequence ID" value="CUR50945.1"/>
    <property type="molecule type" value="Genomic_DNA"/>
</dbReference>
<dbReference type="SUPFAM" id="SSF56059">
    <property type="entry name" value="Glutathione synthetase ATP-binding domain-like"/>
    <property type="match status" value="1"/>
</dbReference>
<evidence type="ECO:0000259" key="10">
    <source>
        <dbReference type="PROSITE" id="PS50975"/>
    </source>
</evidence>
<dbReference type="KEGG" id="ndv:NDEV_0180"/>
<gene>
    <name evidence="11" type="primary">hbcS</name>
    <name evidence="11" type="ORF">NDEV_0180</name>
</gene>
<dbReference type="SMART" id="SM00881">
    <property type="entry name" value="CoA_binding"/>
    <property type="match status" value="1"/>
</dbReference>
<dbReference type="EC" id="6.2.1.-" evidence="11"/>
<dbReference type="InterPro" id="IPR032875">
    <property type="entry name" value="Succ_CoA_lig_flav_dom"/>
</dbReference>
<evidence type="ECO:0000256" key="6">
    <source>
        <dbReference type="ARBA" id="ARBA00022840"/>
    </source>
</evidence>
<comment type="cofactor">
    <cofactor evidence="2">
        <name>Mg(2+)</name>
        <dbReference type="ChEBI" id="CHEBI:18420"/>
    </cofactor>
</comment>
<dbReference type="Gene3D" id="3.30.470.20">
    <property type="entry name" value="ATP-grasp fold, B domain"/>
    <property type="match status" value="1"/>
</dbReference>
<proteinExistence type="predicted"/>
<dbReference type="SUPFAM" id="SSF51735">
    <property type="entry name" value="NAD(P)-binding Rossmann-fold domains"/>
    <property type="match status" value="1"/>
</dbReference>
<feature type="domain" description="ATP-grasp" evidence="10">
    <location>
        <begin position="493"/>
        <end position="546"/>
    </location>
</feature>
<evidence type="ECO:0000256" key="9">
    <source>
        <dbReference type="PROSITE-ProRule" id="PRU00409"/>
    </source>
</evidence>
<evidence type="ECO:0000256" key="7">
    <source>
        <dbReference type="ARBA" id="ARBA00022842"/>
    </source>
</evidence>
<reference evidence="12" key="1">
    <citation type="submission" date="2015-10" db="EMBL/GenBank/DDBJ databases">
        <authorList>
            <person name="Lehtovirta-Morley L.E."/>
            <person name="Vieille C."/>
        </authorList>
    </citation>
    <scope>NUCLEOTIDE SEQUENCE [LARGE SCALE GENOMIC DNA]</scope>
</reference>
<evidence type="ECO:0000256" key="3">
    <source>
        <dbReference type="ARBA" id="ARBA00022598"/>
    </source>
</evidence>
<sequence>MSESIFLSPKSIAIIGASDKEGSVGRAITSNILKGYTGKILPISPTRETVFDKKAYKSVLDVPEEIDLAVIITKNDVVPAVLEECGKKKIKGAIVITAGFKEVNEEGAKLERKLAEIAKQYNIKIIGPNCLGVMNLAPQTMMNSTFLKVTPKSGGIALVSQSGAICAALVEDASAQGIGFSSVISMGNKVDLNEVDILKMLAEHEQTKVIVMYLEDMTNGREFLKICKQITRLNKLKKPVLVLKSGRSPEGAKAAMSHTGALMGSDEIYDALLTQSGAIRVDTMEELFDYAVAFSKQPLPLKGDLVIVSNAGGPAIISTDACSRIGIKMASIENIRPQINAVIPPWGTSRNPVDIVGDADFNRFDHVLNLVLAHPNVGSVITMCTPSATLDYNKLAEVIVTASKKYNKTMLASLMGLDEGIKNREILAEGGVPYYTYAEKAIRALKAMLRFSQWSQTSEGKIQQFKVNKKKVEQIFAKVKSEGRKNLLEEEGQEVLKAYGFPVPKSILATKEKEATVAAKKIGYPVVMKISSPQIIHKSDAGGVKVGLKTPQEVKKTFKEIIKNAKKYDKKAIIKGVLVQEMVKGGKETIVGSKQELGFGPVVMFGMGGIYVEVLKDVTFRVAPVTDSEADEMISSIKTNKLLQGVRGEKPSDVTKLSDCIQRISQLVTDFQEIKELDMNPVLVFEKGKGCKVVDVRIGLA</sequence>
<evidence type="ECO:0000313" key="11">
    <source>
        <dbReference type="EMBL" id="CUR50945.1"/>
    </source>
</evidence>
<dbReference type="PROSITE" id="PS50975">
    <property type="entry name" value="ATP_GRASP"/>
    <property type="match status" value="1"/>
</dbReference>
<evidence type="ECO:0000313" key="12">
    <source>
        <dbReference type="Proteomes" id="UP000196239"/>
    </source>
</evidence>
<keyword evidence="12" id="KW-1185">Reference proteome</keyword>
<evidence type="ECO:0000256" key="2">
    <source>
        <dbReference type="ARBA" id="ARBA00001946"/>
    </source>
</evidence>
<dbReference type="InterPro" id="IPR036291">
    <property type="entry name" value="NAD(P)-bd_dom_sf"/>
</dbReference>
<keyword evidence="5 9" id="KW-0547">Nucleotide-binding</keyword>
<evidence type="ECO:0000256" key="5">
    <source>
        <dbReference type="ARBA" id="ARBA00022741"/>
    </source>
</evidence>
<dbReference type="FunFam" id="3.30.1490.20:FF:000020">
    <property type="entry name" value="Protein lysine acetyltransferase"/>
    <property type="match status" value="1"/>
</dbReference>
<organism evidence="11 12">
    <name type="scientific">Nitrosotalea devaniterrae</name>
    <dbReference type="NCBI Taxonomy" id="1078905"/>
    <lineage>
        <taxon>Archaea</taxon>
        <taxon>Nitrososphaerota</taxon>
        <taxon>Nitrososphaeria</taxon>
        <taxon>Nitrosotaleales</taxon>
        <taxon>Nitrosotaleaceae</taxon>
        <taxon>Nitrosotalea</taxon>
    </lineage>
</organism>
<dbReference type="Gene3D" id="3.40.50.261">
    <property type="entry name" value="Succinyl-CoA synthetase domains"/>
    <property type="match status" value="2"/>
</dbReference>
<dbReference type="InterPro" id="IPR051538">
    <property type="entry name" value="Acyl-CoA_Synth/Transferase"/>
</dbReference>